<sequence>MGTWRHIGEVTTGMATFYLLPPRACLEEALAQLLHRFLPGLPLPEEGWELVVDRLATAAHWPADVFLVPRDDLPEEEPLSEALIAAFGAEPGDQIVEVPLHNGLPRSWTLTAPSALAVQQALQ</sequence>
<dbReference type="AlphaFoldDB" id="A0A7V9AAG6"/>
<dbReference type="Proteomes" id="UP000542342">
    <property type="component" value="Unassembled WGS sequence"/>
</dbReference>
<proteinExistence type="predicted"/>
<evidence type="ECO:0000313" key="2">
    <source>
        <dbReference type="Proteomes" id="UP000542342"/>
    </source>
</evidence>
<reference evidence="1 2" key="1">
    <citation type="submission" date="2020-07" db="EMBL/GenBank/DDBJ databases">
        <title>Thermogemmata thermophila gen. nov., sp. nov., a novel moderate thermophilic planctomycete from a Kamchatka hot spring.</title>
        <authorList>
            <person name="Elcheninov A.G."/>
            <person name="Podosokorskaya O.A."/>
            <person name="Kovaleva O.L."/>
            <person name="Novikov A."/>
            <person name="Bonch-Osmolovskaya E.A."/>
            <person name="Toshchakov S.V."/>
            <person name="Kublanov I.V."/>
        </authorList>
    </citation>
    <scope>NUCLEOTIDE SEQUENCE [LARGE SCALE GENOMIC DNA]</scope>
    <source>
        <strain evidence="1 2">2918</strain>
    </source>
</reference>
<protein>
    <submittedName>
        <fullName evidence="1">Uncharacterized protein</fullName>
    </submittedName>
</protein>
<organism evidence="1 2">
    <name type="scientific">Thermogemmata fonticola</name>
    <dbReference type="NCBI Taxonomy" id="2755323"/>
    <lineage>
        <taxon>Bacteria</taxon>
        <taxon>Pseudomonadati</taxon>
        <taxon>Planctomycetota</taxon>
        <taxon>Planctomycetia</taxon>
        <taxon>Gemmatales</taxon>
        <taxon>Gemmataceae</taxon>
        <taxon>Thermogemmata</taxon>
    </lineage>
</organism>
<evidence type="ECO:0000313" key="1">
    <source>
        <dbReference type="EMBL" id="MBA2224993.1"/>
    </source>
</evidence>
<accession>A0A7V9AAG6</accession>
<dbReference type="EMBL" id="JACEFB010000001">
    <property type="protein sequence ID" value="MBA2224993.1"/>
    <property type="molecule type" value="Genomic_DNA"/>
</dbReference>
<keyword evidence="2" id="KW-1185">Reference proteome</keyword>
<gene>
    <name evidence="1" type="ORF">H0921_02335</name>
</gene>
<dbReference type="RefSeq" id="WP_194536401.1">
    <property type="nucleotide sequence ID" value="NZ_JACEFB010000001.1"/>
</dbReference>
<comment type="caution">
    <text evidence="1">The sequence shown here is derived from an EMBL/GenBank/DDBJ whole genome shotgun (WGS) entry which is preliminary data.</text>
</comment>
<name>A0A7V9AAG6_9BACT</name>